<dbReference type="NCBIfam" id="TIGR01230">
    <property type="entry name" value="agmatinase"/>
    <property type="match status" value="1"/>
</dbReference>
<dbReference type="PIRSF" id="PIRSF036979">
    <property type="entry name" value="Arginase"/>
    <property type="match status" value="1"/>
</dbReference>
<protein>
    <submittedName>
        <fullName evidence="5">Agmatinase</fullName>
        <ecNumber evidence="5">3.5.3.11</ecNumber>
    </submittedName>
</protein>
<keyword evidence="3 4" id="KW-0378">Hydrolase</keyword>
<dbReference type="PROSITE" id="PS51409">
    <property type="entry name" value="ARGINASE_2"/>
    <property type="match status" value="1"/>
</dbReference>
<dbReference type="CDD" id="cd11593">
    <property type="entry name" value="Agmatinase-like_2"/>
    <property type="match status" value="1"/>
</dbReference>
<dbReference type="Proteomes" id="UP001059934">
    <property type="component" value="Chromosome"/>
</dbReference>
<dbReference type="InterPro" id="IPR005925">
    <property type="entry name" value="Agmatinase-rel"/>
</dbReference>
<keyword evidence="6" id="KW-1185">Reference proteome</keyword>
<dbReference type="PROSITE" id="PS01053">
    <property type="entry name" value="ARGINASE_1"/>
    <property type="match status" value="1"/>
</dbReference>
<sequence length="302" mass="33071">MTEFDQLVAPGYPVFLGSEFKQPEPDKAFFHILPIPLEESVSYGGGTAEGPAAILKASWQLETWDGKSEPSQRGIYTHPPVDVSGTAEQAVQRIAEATTALVKAGGFPVALGGEHTVTYGIIKGLIDAGLDNFGVVQIDAHADLRDAYEGNPYSHASVMKRIVDLDIPVFQLGVRALCREEMDIRKLHGVGHLDADILVPKNIYSIDLPDDFPDYVFFTLDIDGMDPTIFPSTGTPVPGGLGWYQTLALFESVVKKRTVIGMDIMEFSPIDGFHGYEFSAALLAYKMMGIVEREAFRECLNR</sequence>
<dbReference type="InterPro" id="IPR006035">
    <property type="entry name" value="Ureohydrolase"/>
</dbReference>
<dbReference type="Gene3D" id="3.40.800.10">
    <property type="entry name" value="Ureohydrolase domain"/>
    <property type="match status" value="1"/>
</dbReference>
<accession>A0ABY5TQC2</accession>
<dbReference type="PANTHER" id="PTHR11358:SF26">
    <property type="entry name" value="GUANIDINO ACID HYDROLASE, MITOCHONDRIAL"/>
    <property type="match status" value="1"/>
</dbReference>
<keyword evidence="2" id="KW-0479">Metal-binding</keyword>
<reference evidence="5" key="1">
    <citation type="submission" date="2022-08" db="EMBL/GenBank/DDBJ databases">
        <title>Catabolic pathway analysis in culturable SAR92 clade bacteria reveals their overlooked roles in DMSP degradation in coastal seas.</title>
        <authorList>
            <person name="He X."/>
            <person name="Zhang X."/>
            <person name="Zhang Y."/>
        </authorList>
    </citation>
    <scope>NUCLEOTIDE SEQUENCE</scope>
    <source>
        <strain evidence="5">H455</strain>
    </source>
</reference>
<dbReference type="Pfam" id="PF00491">
    <property type="entry name" value="Arginase"/>
    <property type="match status" value="1"/>
</dbReference>
<dbReference type="SUPFAM" id="SSF52768">
    <property type="entry name" value="Arginase/deacetylase"/>
    <property type="match status" value="1"/>
</dbReference>
<comment type="similarity">
    <text evidence="1">Belongs to the arginase family. Agmatinase subfamily.</text>
</comment>
<dbReference type="EMBL" id="CP103416">
    <property type="protein sequence ID" value="UVW36027.1"/>
    <property type="molecule type" value="Genomic_DNA"/>
</dbReference>
<dbReference type="InterPro" id="IPR023696">
    <property type="entry name" value="Ureohydrolase_dom_sf"/>
</dbReference>
<evidence type="ECO:0000256" key="3">
    <source>
        <dbReference type="ARBA" id="ARBA00022801"/>
    </source>
</evidence>
<evidence type="ECO:0000256" key="1">
    <source>
        <dbReference type="ARBA" id="ARBA00009227"/>
    </source>
</evidence>
<evidence type="ECO:0000313" key="5">
    <source>
        <dbReference type="EMBL" id="UVW36027.1"/>
    </source>
</evidence>
<evidence type="ECO:0000256" key="2">
    <source>
        <dbReference type="ARBA" id="ARBA00022723"/>
    </source>
</evidence>
<evidence type="ECO:0000313" key="6">
    <source>
        <dbReference type="Proteomes" id="UP001059934"/>
    </source>
</evidence>
<dbReference type="EC" id="3.5.3.11" evidence="5"/>
<dbReference type="InterPro" id="IPR020855">
    <property type="entry name" value="Ureohydrolase_Mn_BS"/>
</dbReference>
<dbReference type="PANTHER" id="PTHR11358">
    <property type="entry name" value="ARGINASE/AGMATINASE"/>
    <property type="match status" value="1"/>
</dbReference>
<evidence type="ECO:0000256" key="4">
    <source>
        <dbReference type="RuleBase" id="RU003684"/>
    </source>
</evidence>
<organism evidence="5 6">
    <name type="scientific">SAR92 clade bacterium H455</name>
    <dbReference type="NCBI Taxonomy" id="2974818"/>
    <lineage>
        <taxon>Bacteria</taxon>
        <taxon>Pseudomonadati</taxon>
        <taxon>Pseudomonadota</taxon>
        <taxon>Gammaproteobacteria</taxon>
        <taxon>Cellvibrionales</taxon>
        <taxon>Porticoccaceae</taxon>
        <taxon>SAR92 clade</taxon>
    </lineage>
</organism>
<dbReference type="GO" id="GO:0008783">
    <property type="term" value="F:agmatinase activity"/>
    <property type="evidence" value="ECO:0007669"/>
    <property type="project" value="UniProtKB-EC"/>
</dbReference>
<gene>
    <name evidence="5" type="primary">speB</name>
    <name evidence="5" type="ORF">NYF23_05300</name>
</gene>
<name>A0ABY5TQC2_9GAMM</name>
<proteinExistence type="inferred from homology"/>